<evidence type="ECO:0000313" key="3">
    <source>
        <dbReference type="Proteomes" id="UP001304515"/>
    </source>
</evidence>
<dbReference type="RefSeq" id="WP_313321967.1">
    <property type="nucleotide sequence ID" value="NZ_CP134878.1"/>
</dbReference>
<dbReference type="EMBL" id="CP134890">
    <property type="protein sequence ID" value="WNM22274.1"/>
    <property type="molecule type" value="Genomic_DNA"/>
</dbReference>
<gene>
    <name evidence="2" type="ORF">RN605_02670</name>
    <name evidence="1" type="ORF">RN608_09370</name>
</gene>
<dbReference type="AlphaFoldDB" id="A0AA96J2G3"/>
<dbReference type="Proteomes" id="UP001304515">
    <property type="component" value="Chromosome"/>
</dbReference>
<proteinExistence type="predicted"/>
<accession>A0AA96JB45</accession>
<name>A0AA96J2G3_9FLAO</name>
<protein>
    <submittedName>
        <fullName evidence="1">Uncharacterized protein</fullName>
    </submittedName>
</protein>
<dbReference type="KEGG" id="fcj:RN605_02670"/>
<reference evidence="1 3" key="1">
    <citation type="submission" date="2023-09" db="EMBL/GenBank/DDBJ databases">
        <title>Flavobacterium sp. a novel bacteria isolate from Pepper rhizosphere.</title>
        <authorList>
            <person name="Peng Y."/>
            <person name="Lee J."/>
        </authorList>
    </citation>
    <scope>NUCLEOTIDE SEQUENCE</scope>
    <source>
        <strain evidence="1">PMR2A8</strain>
        <strain evidence="2 3">PMTSA4</strain>
    </source>
</reference>
<organism evidence="1">
    <name type="scientific">Flavobacterium capsici</name>
    <dbReference type="NCBI Taxonomy" id="3075618"/>
    <lineage>
        <taxon>Bacteria</taxon>
        <taxon>Pseudomonadati</taxon>
        <taxon>Bacteroidota</taxon>
        <taxon>Flavobacteriia</taxon>
        <taxon>Flavobacteriales</taxon>
        <taxon>Flavobacteriaceae</taxon>
        <taxon>Flavobacterium</taxon>
    </lineage>
</organism>
<keyword evidence="3" id="KW-1185">Reference proteome</keyword>
<dbReference type="EMBL" id="CP134878">
    <property type="protein sequence ID" value="WNM18223.1"/>
    <property type="molecule type" value="Genomic_DNA"/>
</dbReference>
<sequence length="96" mass="11399">MPLLSKTDLTYTNYSWNKLPDHSSKVFVSLDNTPLNRKMGNEILDFINSFAKIHHLSFKRTGLKIEKMIHKEVPSKLKTKEEIKAWIEQNWYNCKF</sequence>
<evidence type="ECO:0000313" key="1">
    <source>
        <dbReference type="EMBL" id="WNM18223.1"/>
    </source>
</evidence>
<accession>A0AA96J2G3</accession>
<evidence type="ECO:0000313" key="2">
    <source>
        <dbReference type="EMBL" id="WNM22274.1"/>
    </source>
</evidence>